<protein>
    <recommendedName>
        <fullName evidence="3">Disease resistance protein winged helix domain-containing protein</fullName>
    </recommendedName>
</protein>
<dbReference type="Pfam" id="PF23559">
    <property type="entry name" value="WHD_DRP"/>
    <property type="match status" value="1"/>
</dbReference>
<keyword evidence="2" id="KW-0611">Plant defense</keyword>
<dbReference type="EMBL" id="VOIH02000007">
    <property type="protein sequence ID" value="KAF3441369.1"/>
    <property type="molecule type" value="Genomic_DNA"/>
</dbReference>
<evidence type="ECO:0000313" key="5">
    <source>
        <dbReference type="Proteomes" id="UP000796880"/>
    </source>
</evidence>
<dbReference type="InterPro" id="IPR058922">
    <property type="entry name" value="WHD_DRP"/>
</dbReference>
<dbReference type="GO" id="GO:0006952">
    <property type="term" value="P:defense response"/>
    <property type="evidence" value="ECO:0007669"/>
    <property type="project" value="UniProtKB-KW"/>
</dbReference>
<reference evidence="4" key="1">
    <citation type="submission" date="2020-03" db="EMBL/GenBank/DDBJ databases">
        <title>A high-quality chromosome-level genome assembly of a woody plant with both climbing and erect habits, Rhamnella rubrinervis.</title>
        <authorList>
            <person name="Lu Z."/>
            <person name="Yang Y."/>
            <person name="Zhu X."/>
            <person name="Sun Y."/>
        </authorList>
    </citation>
    <scope>NUCLEOTIDE SEQUENCE</scope>
    <source>
        <strain evidence="4">BYM</strain>
        <tissue evidence="4">Leaf</tissue>
    </source>
</reference>
<sequence length="249" mass="28770">MMLEEVGEEYFEDLTSRSFFLVYKGECEGDILFTMHDLVNDLATFVSGESCLRLDNNCSGNLTRRTRHISCVGHQMPHYMAQKLEDLSENNVLRTLLVLDNWGQLPTQHVINPEQLGLMQYLRVLLRTLLVLVNWGNRGEHVINPEQLLLRYCSSLHKLPESIDNLKHLRYLDSSDTPIEKIPDTLGNLHELHIGFISRIEKIPDTLGNLHKLRTLDLSHTPIEKIPGTIFSLHELHTLYVCNRLQWLP</sequence>
<keyword evidence="5" id="KW-1185">Reference proteome</keyword>
<dbReference type="PANTHER" id="PTHR36766">
    <property type="entry name" value="PLANT BROAD-SPECTRUM MILDEW RESISTANCE PROTEIN RPW8"/>
    <property type="match status" value="1"/>
</dbReference>
<evidence type="ECO:0000256" key="2">
    <source>
        <dbReference type="ARBA" id="ARBA00022821"/>
    </source>
</evidence>
<name>A0A8K0GWN7_9ROSA</name>
<dbReference type="PROSITE" id="PS51450">
    <property type="entry name" value="LRR"/>
    <property type="match status" value="1"/>
</dbReference>
<evidence type="ECO:0000256" key="1">
    <source>
        <dbReference type="ARBA" id="ARBA00022737"/>
    </source>
</evidence>
<dbReference type="Pfam" id="PF00560">
    <property type="entry name" value="LRR_1"/>
    <property type="match status" value="1"/>
</dbReference>
<organism evidence="4 5">
    <name type="scientific">Rhamnella rubrinervis</name>
    <dbReference type="NCBI Taxonomy" id="2594499"/>
    <lineage>
        <taxon>Eukaryota</taxon>
        <taxon>Viridiplantae</taxon>
        <taxon>Streptophyta</taxon>
        <taxon>Embryophyta</taxon>
        <taxon>Tracheophyta</taxon>
        <taxon>Spermatophyta</taxon>
        <taxon>Magnoliopsida</taxon>
        <taxon>eudicotyledons</taxon>
        <taxon>Gunneridae</taxon>
        <taxon>Pentapetalae</taxon>
        <taxon>rosids</taxon>
        <taxon>fabids</taxon>
        <taxon>Rosales</taxon>
        <taxon>Rhamnaceae</taxon>
        <taxon>rhamnoid group</taxon>
        <taxon>Rhamneae</taxon>
        <taxon>Rhamnella</taxon>
    </lineage>
</organism>
<evidence type="ECO:0000259" key="3">
    <source>
        <dbReference type="Pfam" id="PF23559"/>
    </source>
</evidence>
<dbReference type="InterPro" id="IPR032675">
    <property type="entry name" value="LRR_dom_sf"/>
</dbReference>
<dbReference type="Gene3D" id="3.80.10.10">
    <property type="entry name" value="Ribonuclease Inhibitor"/>
    <property type="match status" value="2"/>
</dbReference>
<proteinExistence type="predicted"/>
<dbReference type="OrthoDB" id="2018467at2759"/>
<dbReference type="AlphaFoldDB" id="A0A8K0GWN7"/>
<gene>
    <name evidence="4" type="ORF">FNV43_RR15283</name>
</gene>
<dbReference type="SUPFAM" id="SSF52058">
    <property type="entry name" value="L domain-like"/>
    <property type="match status" value="1"/>
</dbReference>
<dbReference type="Proteomes" id="UP000796880">
    <property type="component" value="Unassembled WGS sequence"/>
</dbReference>
<keyword evidence="1" id="KW-0677">Repeat</keyword>
<dbReference type="InterPro" id="IPR001611">
    <property type="entry name" value="Leu-rich_rpt"/>
</dbReference>
<evidence type="ECO:0000313" key="4">
    <source>
        <dbReference type="EMBL" id="KAF3441369.1"/>
    </source>
</evidence>
<dbReference type="PANTHER" id="PTHR36766:SF40">
    <property type="entry name" value="DISEASE RESISTANCE PROTEIN RGA3"/>
    <property type="match status" value="1"/>
</dbReference>
<comment type="caution">
    <text evidence="4">The sequence shown here is derived from an EMBL/GenBank/DDBJ whole genome shotgun (WGS) entry which is preliminary data.</text>
</comment>
<feature type="domain" description="Disease resistance protein winged helix" evidence="3">
    <location>
        <begin position="2"/>
        <end position="43"/>
    </location>
</feature>
<accession>A0A8K0GWN7</accession>